<evidence type="ECO:0000313" key="2">
    <source>
        <dbReference type="EMBL" id="GAT45684.1"/>
    </source>
</evidence>
<feature type="region of interest" description="Disordered" evidence="1">
    <location>
        <begin position="48"/>
        <end position="92"/>
    </location>
</feature>
<dbReference type="EMBL" id="DF841693">
    <property type="protein sequence ID" value="GAT45684.1"/>
    <property type="molecule type" value="Genomic_DNA"/>
</dbReference>
<feature type="compositionally biased region" description="Polar residues" evidence="1">
    <location>
        <begin position="59"/>
        <end position="68"/>
    </location>
</feature>
<reference evidence="2" key="1">
    <citation type="submission" date="2014-09" db="EMBL/GenBank/DDBJ databases">
        <title>Genome sequence of the luminous mushroom Mycena chlorophos for searching fungal bioluminescence genes.</title>
        <authorList>
            <person name="Tanaka Y."/>
            <person name="Kasuga D."/>
            <person name="Oba Y."/>
            <person name="Hase S."/>
            <person name="Sato K."/>
            <person name="Oba Y."/>
            <person name="Sakakibara Y."/>
        </authorList>
    </citation>
    <scope>NUCLEOTIDE SEQUENCE</scope>
</reference>
<sequence length="92" mass="10252">MQLPFSLSYLILTPRRVRLPGEQCGQAEKTISPVTPPTRWLNAGAKTLRRLKSRHRVRTSTASSSQDVTTDEPATPAQDSPDHEETLDMPKP</sequence>
<organism evidence="2 3">
    <name type="scientific">Mycena chlorophos</name>
    <name type="common">Agaric fungus</name>
    <name type="synonym">Agaricus chlorophos</name>
    <dbReference type="NCBI Taxonomy" id="658473"/>
    <lineage>
        <taxon>Eukaryota</taxon>
        <taxon>Fungi</taxon>
        <taxon>Dikarya</taxon>
        <taxon>Basidiomycota</taxon>
        <taxon>Agaricomycotina</taxon>
        <taxon>Agaricomycetes</taxon>
        <taxon>Agaricomycetidae</taxon>
        <taxon>Agaricales</taxon>
        <taxon>Marasmiineae</taxon>
        <taxon>Mycenaceae</taxon>
        <taxon>Mycena</taxon>
    </lineage>
</organism>
<gene>
    <name evidence="2" type="ORF">MCHLO_03249</name>
</gene>
<evidence type="ECO:0000313" key="3">
    <source>
        <dbReference type="Proteomes" id="UP000815677"/>
    </source>
</evidence>
<keyword evidence="3" id="KW-1185">Reference proteome</keyword>
<accession>A0ABQ0L5J8</accession>
<feature type="compositionally biased region" description="Basic and acidic residues" evidence="1">
    <location>
        <begin position="80"/>
        <end position="92"/>
    </location>
</feature>
<evidence type="ECO:0000256" key="1">
    <source>
        <dbReference type="SAM" id="MobiDB-lite"/>
    </source>
</evidence>
<proteinExistence type="predicted"/>
<name>A0ABQ0L5J8_MYCCL</name>
<dbReference type="Proteomes" id="UP000815677">
    <property type="component" value="Unassembled WGS sequence"/>
</dbReference>
<protein>
    <submittedName>
        <fullName evidence="2">Uncharacterized protein</fullName>
    </submittedName>
</protein>
<feature type="compositionally biased region" description="Basic residues" evidence="1">
    <location>
        <begin position="48"/>
        <end position="58"/>
    </location>
</feature>